<dbReference type="Proteomes" id="UP000013173">
    <property type="component" value="Unassembled WGS sequence"/>
</dbReference>
<dbReference type="RefSeq" id="WP_005254934.1">
    <property type="nucleotide sequence ID" value="NZ_BMDR01000015.1"/>
</dbReference>
<reference evidence="7 8" key="1">
    <citation type="submission" date="2013-02" db="EMBL/GenBank/DDBJ databases">
        <title>The Genome Sequence of Acinetobacter sp. NIPH 2168.</title>
        <authorList>
            <consortium name="The Broad Institute Genome Sequencing Platform"/>
            <consortium name="The Broad Institute Genome Sequencing Center for Infectious Disease"/>
            <person name="Cerqueira G."/>
            <person name="Feldgarden M."/>
            <person name="Courvalin P."/>
            <person name="Perichon B."/>
            <person name="Grillot-Courvalin C."/>
            <person name="Clermont D."/>
            <person name="Rocha E."/>
            <person name="Yoon E.-J."/>
            <person name="Nemec A."/>
            <person name="Walker B."/>
            <person name="Young S.K."/>
            <person name="Zeng Q."/>
            <person name="Gargeya S."/>
            <person name="Fitzgerald M."/>
            <person name="Haas B."/>
            <person name="Abouelleil A."/>
            <person name="Alvarado L."/>
            <person name="Arachchi H.M."/>
            <person name="Berlin A.M."/>
            <person name="Chapman S.B."/>
            <person name="Dewar J."/>
            <person name="Goldberg J."/>
            <person name="Griggs A."/>
            <person name="Gujja S."/>
            <person name="Hansen M."/>
            <person name="Howarth C."/>
            <person name="Imamovic A."/>
            <person name="Larimer J."/>
            <person name="McCowan C."/>
            <person name="Murphy C."/>
            <person name="Neiman D."/>
            <person name="Pearson M."/>
            <person name="Priest M."/>
            <person name="Roberts A."/>
            <person name="Saif S."/>
            <person name="Shea T."/>
            <person name="Sisk P."/>
            <person name="Sykes S."/>
            <person name="Wortman J."/>
            <person name="Nusbaum C."/>
            <person name="Birren B."/>
        </authorList>
    </citation>
    <scope>NUCLEOTIDE SEQUENCE [LARGE SCALE GENOMIC DNA]</scope>
    <source>
        <strain evidence="7 8">NIPH 2168</strain>
    </source>
</reference>
<evidence type="ECO:0000256" key="1">
    <source>
        <dbReference type="ARBA" id="ARBA00004167"/>
    </source>
</evidence>
<comment type="caution">
    <text evidence="7">The sequence shown here is derived from an EMBL/GenBank/DDBJ whole genome shotgun (WGS) entry which is preliminary data.</text>
</comment>
<evidence type="ECO:0000256" key="4">
    <source>
        <dbReference type="ARBA" id="ARBA00023136"/>
    </source>
</evidence>
<dbReference type="Gene3D" id="3.10.450.230">
    <property type="entry name" value="VirB8 protein"/>
    <property type="match status" value="1"/>
</dbReference>
<sequence>MTPQEKKILDATVGQIQKDKKTNENRNGKITLWALAALTVSLAFNGVQGYSLAKLYPLKTIEPMIAVIDSETGIMTSVEKFDSKTDPKMIERLVTSYFWTVIKSRYGYNGRIGRDSLAEQYMSGAIFLDGKDRTDFENEVSALNLNSPFNLLGENGSVTPKIISINLLGNNKVQATFRTMVVKGTDVKQYSYTITADYKTGDYTNLSVKDRYANIFGVKFFNWNLTQNASNDALVSVNQSAVAQPLPQAPVNAASEPQAVTNSQN</sequence>
<feature type="transmembrane region" description="Helical" evidence="5">
    <location>
        <begin position="30"/>
        <end position="50"/>
    </location>
</feature>
<accession>N9QEP0</accession>
<organism evidence="7 8">
    <name type="scientific">Acinetobacter vivianii</name>
    <dbReference type="NCBI Taxonomy" id="1776742"/>
    <lineage>
        <taxon>Bacteria</taxon>
        <taxon>Pseudomonadati</taxon>
        <taxon>Pseudomonadota</taxon>
        <taxon>Gammaproteobacteria</taxon>
        <taxon>Moraxellales</taxon>
        <taxon>Moraxellaceae</taxon>
        <taxon>Acinetobacter</taxon>
    </lineage>
</organism>
<dbReference type="EMBL" id="APRW01000001">
    <property type="protein sequence ID" value="ENX24895.1"/>
    <property type="molecule type" value="Genomic_DNA"/>
</dbReference>
<dbReference type="InterPro" id="IPR032710">
    <property type="entry name" value="NTF2-like_dom_sf"/>
</dbReference>
<evidence type="ECO:0000256" key="2">
    <source>
        <dbReference type="ARBA" id="ARBA00022692"/>
    </source>
</evidence>
<dbReference type="GeneID" id="303685443"/>
<feature type="domain" description="Bacterial virulence protein VirB8" evidence="6">
    <location>
        <begin position="32"/>
        <end position="225"/>
    </location>
</feature>
<dbReference type="CDD" id="cd16424">
    <property type="entry name" value="VirB8"/>
    <property type="match status" value="1"/>
</dbReference>
<dbReference type="GO" id="GO:0016020">
    <property type="term" value="C:membrane"/>
    <property type="evidence" value="ECO:0007669"/>
    <property type="project" value="UniProtKB-SubCell"/>
</dbReference>
<name>N9QEP0_9GAMM</name>
<keyword evidence="2 5" id="KW-0812">Transmembrane</keyword>
<proteinExistence type="predicted"/>
<dbReference type="Pfam" id="PF04335">
    <property type="entry name" value="VirB8"/>
    <property type="match status" value="1"/>
</dbReference>
<dbReference type="PATRIC" id="fig|1217706.3.peg.36"/>
<dbReference type="AlphaFoldDB" id="N9QEP0"/>
<protein>
    <recommendedName>
        <fullName evidence="6">Bacterial virulence protein VirB8 domain-containing protein</fullName>
    </recommendedName>
</protein>
<comment type="subcellular location">
    <subcellularLocation>
        <location evidence="1">Membrane</location>
        <topology evidence="1">Single-pass membrane protein</topology>
    </subcellularLocation>
</comment>
<evidence type="ECO:0000313" key="7">
    <source>
        <dbReference type="EMBL" id="ENX24895.1"/>
    </source>
</evidence>
<evidence type="ECO:0000256" key="3">
    <source>
        <dbReference type="ARBA" id="ARBA00022989"/>
    </source>
</evidence>
<dbReference type="OrthoDB" id="9816242at2"/>
<keyword evidence="4 5" id="KW-0472">Membrane</keyword>
<gene>
    <name evidence="7" type="ORF">F892_00045</name>
</gene>
<evidence type="ECO:0000256" key="5">
    <source>
        <dbReference type="SAM" id="Phobius"/>
    </source>
</evidence>
<dbReference type="SUPFAM" id="SSF54427">
    <property type="entry name" value="NTF2-like"/>
    <property type="match status" value="1"/>
</dbReference>
<keyword evidence="8" id="KW-1185">Reference proteome</keyword>
<dbReference type="HOGENOM" id="CLU_1064075_0_0_6"/>
<evidence type="ECO:0000259" key="6">
    <source>
        <dbReference type="Pfam" id="PF04335"/>
    </source>
</evidence>
<evidence type="ECO:0000313" key="8">
    <source>
        <dbReference type="Proteomes" id="UP000013173"/>
    </source>
</evidence>
<dbReference type="InterPro" id="IPR007430">
    <property type="entry name" value="VirB8"/>
</dbReference>
<keyword evidence="3 5" id="KW-1133">Transmembrane helix</keyword>